<dbReference type="InParanoid" id="C7ZPZ3"/>
<dbReference type="KEGG" id="nhe:NECHADRAFT_89038"/>
<reference evidence="2 3" key="1">
    <citation type="journal article" date="2009" name="PLoS Genet.">
        <title>The genome of Nectria haematococca: contribution of supernumerary chromosomes to gene expansion.</title>
        <authorList>
            <person name="Coleman J.J."/>
            <person name="Rounsley S.D."/>
            <person name="Rodriguez-Carres M."/>
            <person name="Kuo A."/>
            <person name="Wasmann C.C."/>
            <person name="Grimwood J."/>
            <person name="Schmutz J."/>
            <person name="Taga M."/>
            <person name="White G.J."/>
            <person name="Zhou S."/>
            <person name="Schwartz D.C."/>
            <person name="Freitag M."/>
            <person name="Ma L.J."/>
            <person name="Danchin E.G."/>
            <person name="Henrissat B."/>
            <person name="Coutinho P.M."/>
            <person name="Nelson D.R."/>
            <person name="Straney D."/>
            <person name="Napoli C.A."/>
            <person name="Barker B.M."/>
            <person name="Gribskov M."/>
            <person name="Rep M."/>
            <person name="Kroken S."/>
            <person name="Molnar I."/>
            <person name="Rensing C."/>
            <person name="Kennell J.C."/>
            <person name="Zamora J."/>
            <person name="Farman M.L."/>
            <person name="Selker E.U."/>
            <person name="Salamov A."/>
            <person name="Shapiro H."/>
            <person name="Pangilinan J."/>
            <person name="Lindquist E."/>
            <person name="Lamers C."/>
            <person name="Grigoriev I.V."/>
            <person name="Geiser D.M."/>
            <person name="Covert S.F."/>
            <person name="Temporini E."/>
            <person name="Vanetten H.D."/>
        </authorList>
    </citation>
    <scope>NUCLEOTIDE SEQUENCE [LARGE SCALE GENOMIC DNA]</scope>
    <source>
        <strain evidence="3">ATCC MYA-4622 / CBS 123669 / FGSC 9596 / NRRL 45880 / 77-13-4</strain>
    </source>
</reference>
<feature type="region of interest" description="Disordered" evidence="1">
    <location>
        <begin position="184"/>
        <end position="204"/>
    </location>
</feature>
<dbReference type="AlphaFoldDB" id="C7ZPZ3"/>
<dbReference type="EMBL" id="GG698976">
    <property type="protein sequence ID" value="EEU33905.1"/>
    <property type="molecule type" value="Genomic_DNA"/>
</dbReference>
<organism evidence="2 3">
    <name type="scientific">Fusarium vanettenii (strain ATCC MYA-4622 / CBS 123669 / FGSC 9596 / NRRL 45880 / 77-13-4)</name>
    <name type="common">Fusarium solani subsp. pisi</name>
    <dbReference type="NCBI Taxonomy" id="660122"/>
    <lineage>
        <taxon>Eukaryota</taxon>
        <taxon>Fungi</taxon>
        <taxon>Dikarya</taxon>
        <taxon>Ascomycota</taxon>
        <taxon>Pezizomycotina</taxon>
        <taxon>Sordariomycetes</taxon>
        <taxon>Hypocreomycetidae</taxon>
        <taxon>Hypocreales</taxon>
        <taxon>Nectriaceae</taxon>
        <taxon>Fusarium</taxon>
        <taxon>Fusarium solani species complex</taxon>
        <taxon>Fusarium vanettenii</taxon>
    </lineage>
</organism>
<gene>
    <name evidence="2" type="ORF">NECHADRAFT_89038</name>
</gene>
<dbReference type="Proteomes" id="UP000005206">
    <property type="component" value="Unassembled WGS sequence"/>
</dbReference>
<name>C7ZPZ3_FUSV7</name>
<dbReference type="eggNOG" id="ENOG502T5WD">
    <property type="taxonomic scope" value="Eukaryota"/>
</dbReference>
<evidence type="ECO:0000313" key="2">
    <source>
        <dbReference type="EMBL" id="EEU33905.1"/>
    </source>
</evidence>
<sequence>MGTLTPQDRTRLRARQIQRFHASHLEKGPHKFAEIITTTDLDLARTLQPTWKHLGTDDCEYPENWALKKASLETALRSFRKNAEQMIAGHAPKEVDVEAEVKGQDRVVDATAIAPTMEDLPSPLRTNRQEMKASPLALIPTDQGYQNDEAVEDGLDIPADSHLDHIICDGSFSRISPRPAFISGGLNPTTHHETTPKATRVESPSRYRQHYEPECNTHQSTMTMTITVLQARVEAKDKELDKLDDTVINLSKECANWKRIAGEKEKVVQDTIKKLDATQKKLRQAEKDRLVLIDKENDLVEKLKNMELELAKTKQMGQGRETHKKQQDKKSDSILTPSNLERLQALMVKAGVERG</sequence>
<dbReference type="HOGENOM" id="CLU_780957_0_0_1"/>
<proteinExistence type="predicted"/>
<evidence type="ECO:0000256" key="1">
    <source>
        <dbReference type="SAM" id="MobiDB-lite"/>
    </source>
</evidence>
<dbReference type="RefSeq" id="XP_003039618.1">
    <property type="nucleotide sequence ID" value="XM_003039572.1"/>
</dbReference>
<dbReference type="GeneID" id="9667143"/>
<feature type="compositionally biased region" description="Basic and acidic residues" evidence="1">
    <location>
        <begin position="320"/>
        <end position="332"/>
    </location>
</feature>
<dbReference type="OrthoDB" id="5080391at2759"/>
<protein>
    <submittedName>
        <fullName evidence="2">Uncharacterized protein</fullName>
    </submittedName>
</protein>
<feature type="compositionally biased region" description="Basic and acidic residues" evidence="1">
    <location>
        <begin position="190"/>
        <end position="204"/>
    </location>
</feature>
<accession>C7ZPZ3</accession>
<feature type="region of interest" description="Disordered" evidence="1">
    <location>
        <begin position="311"/>
        <end position="336"/>
    </location>
</feature>
<dbReference type="VEuPathDB" id="FungiDB:NECHADRAFT_89038"/>
<evidence type="ECO:0000313" key="3">
    <source>
        <dbReference type="Proteomes" id="UP000005206"/>
    </source>
</evidence>
<keyword evidence="3" id="KW-1185">Reference proteome</keyword>